<evidence type="ECO:0000256" key="1">
    <source>
        <dbReference type="SAM" id="MobiDB-lite"/>
    </source>
</evidence>
<evidence type="ECO:0000313" key="3">
    <source>
        <dbReference type="Proteomes" id="UP000027265"/>
    </source>
</evidence>
<feature type="compositionally biased region" description="Low complexity" evidence="1">
    <location>
        <begin position="61"/>
        <end position="71"/>
    </location>
</feature>
<proteinExistence type="predicted"/>
<dbReference type="HOGENOM" id="CLU_1073881_0_0_1"/>
<gene>
    <name evidence="2" type="ORF">JAAARDRAFT_661588</name>
</gene>
<name>A0A067P602_9AGAM</name>
<organism evidence="2 3">
    <name type="scientific">Jaapia argillacea MUCL 33604</name>
    <dbReference type="NCBI Taxonomy" id="933084"/>
    <lineage>
        <taxon>Eukaryota</taxon>
        <taxon>Fungi</taxon>
        <taxon>Dikarya</taxon>
        <taxon>Basidiomycota</taxon>
        <taxon>Agaricomycotina</taxon>
        <taxon>Agaricomycetes</taxon>
        <taxon>Agaricomycetidae</taxon>
        <taxon>Jaapiales</taxon>
        <taxon>Jaapiaceae</taxon>
        <taxon>Jaapia</taxon>
    </lineage>
</organism>
<sequence>MAFFYQQIKESGHTCCTDHDTPLLDLYVSVMVLLKKSEVPEFPEEFAHWSKSQCMECRTVRASSSGNSSPTRSRRSSPESDQHASSDQPSPQPIATNPPSSSAVIPGQSILAPAIHATGIETKPLFRGLSLLELADSLIYQSTILGGRENGTPQASIIIADEVESILPTPPLQFSEQEDDDHIMDLDRDEDQAFSVSLDLGITVDATCAAVQLPISNNPIRTGHADVISASLRDPKLSSVDLQALLNGTLRELYPLLIA</sequence>
<reference evidence="3" key="1">
    <citation type="journal article" date="2014" name="Proc. Natl. Acad. Sci. U.S.A.">
        <title>Extensive sampling of basidiomycete genomes demonstrates inadequacy of the white-rot/brown-rot paradigm for wood decay fungi.</title>
        <authorList>
            <person name="Riley R."/>
            <person name="Salamov A.A."/>
            <person name="Brown D.W."/>
            <person name="Nagy L.G."/>
            <person name="Floudas D."/>
            <person name="Held B.W."/>
            <person name="Levasseur A."/>
            <person name="Lombard V."/>
            <person name="Morin E."/>
            <person name="Otillar R."/>
            <person name="Lindquist E.A."/>
            <person name="Sun H."/>
            <person name="LaButti K.M."/>
            <person name="Schmutz J."/>
            <person name="Jabbour D."/>
            <person name="Luo H."/>
            <person name="Baker S.E."/>
            <person name="Pisabarro A.G."/>
            <person name="Walton J.D."/>
            <person name="Blanchette R.A."/>
            <person name="Henrissat B."/>
            <person name="Martin F."/>
            <person name="Cullen D."/>
            <person name="Hibbett D.S."/>
            <person name="Grigoriev I.V."/>
        </authorList>
    </citation>
    <scope>NUCLEOTIDE SEQUENCE [LARGE SCALE GENOMIC DNA]</scope>
    <source>
        <strain evidence="3">MUCL 33604</strain>
    </source>
</reference>
<accession>A0A067P602</accession>
<dbReference type="Proteomes" id="UP000027265">
    <property type="component" value="Unassembled WGS sequence"/>
</dbReference>
<feature type="compositionally biased region" description="Polar residues" evidence="1">
    <location>
        <begin position="85"/>
        <end position="103"/>
    </location>
</feature>
<dbReference type="AlphaFoldDB" id="A0A067P602"/>
<protein>
    <submittedName>
        <fullName evidence="2">Uncharacterized protein</fullName>
    </submittedName>
</protein>
<dbReference type="EMBL" id="KL197791">
    <property type="protein sequence ID" value="KDQ49275.1"/>
    <property type="molecule type" value="Genomic_DNA"/>
</dbReference>
<feature type="region of interest" description="Disordered" evidence="1">
    <location>
        <begin position="60"/>
        <end position="105"/>
    </location>
</feature>
<dbReference type="InParanoid" id="A0A067P602"/>
<evidence type="ECO:0000313" key="2">
    <source>
        <dbReference type="EMBL" id="KDQ49275.1"/>
    </source>
</evidence>
<keyword evidence="3" id="KW-1185">Reference proteome</keyword>